<dbReference type="PANTHER" id="PTHR46383:SF1">
    <property type="entry name" value="ASPARTATE AMINOTRANSFERASE"/>
    <property type="match status" value="1"/>
</dbReference>
<evidence type="ECO:0000256" key="3">
    <source>
        <dbReference type="ARBA" id="ARBA00022576"/>
    </source>
</evidence>
<dbReference type="Pfam" id="PF00155">
    <property type="entry name" value="Aminotran_1_2"/>
    <property type="match status" value="1"/>
</dbReference>
<dbReference type="GO" id="GO:0008483">
    <property type="term" value="F:transaminase activity"/>
    <property type="evidence" value="ECO:0007669"/>
    <property type="project" value="UniProtKB-KW"/>
</dbReference>
<keyword evidence="3 6" id="KW-0032">Aminotransferase</keyword>
<proteinExistence type="inferred from homology"/>
<name>A0A1G6HAG8_9BACI</name>
<keyword evidence="9" id="KW-1185">Reference proteome</keyword>
<dbReference type="PANTHER" id="PTHR46383">
    <property type="entry name" value="ASPARTATE AMINOTRANSFERASE"/>
    <property type="match status" value="1"/>
</dbReference>
<evidence type="ECO:0000313" key="8">
    <source>
        <dbReference type="EMBL" id="SDB91078.1"/>
    </source>
</evidence>
<evidence type="ECO:0000256" key="5">
    <source>
        <dbReference type="ARBA" id="ARBA00022898"/>
    </source>
</evidence>
<evidence type="ECO:0000259" key="7">
    <source>
        <dbReference type="Pfam" id="PF00155"/>
    </source>
</evidence>
<feature type="domain" description="Aminotransferase class I/classII large" evidence="7">
    <location>
        <begin position="31"/>
        <end position="385"/>
    </location>
</feature>
<dbReference type="GO" id="GO:0030170">
    <property type="term" value="F:pyridoxal phosphate binding"/>
    <property type="evidence" value="ECO:0007669"/>
    <property type="project" value="InterPro"/>
</dbReference>
<evidence type="ECO:0000256" key="4">
    <source>
        <dbReference type="ARBA" id="ARBA00022679"/>
    </source>
</evidence>
<dbReference type="CDD" id="cd00609">
    <property type="entry name" value="AAT_like"/>
    <property type="match status" value="1"/>
</dbReference>
<dbReference type="InterPro" id="IPR015424">
    <property type="entry name" value="PyrdxlP-dep_Trfase"/>
</dbReference>
<comment type="cofactor">
    <cofactor evidence="1 6">
        <name>pyridoxal 5'-phosphate</name>
        <dbReference type="ChEBI" id="CHEBI:597326"/>
    </cofactor>
</comment>
<dbReference type="Proteomes" id="UP000242949">
    <property type="component" value="Unassembled WGS sequence"/>
</dbReference>
<evidence type="ECO:0000313" key="9">
    <source>
        <dbReference type="Proteomes" id="UP000242949"/>
    </source>
</evidence>
<keyword evidence="5" id="KW-0663">Pyridoxal phosphate</keyword>
<dbReference type="InterPro" id="IPR004838">
    <property type="entry name" value="NHTrfase_class1_PyrdxlP-BS"/>
</dbReference>
<dbReference type="SUPFAM" id="SSF53383">
    <property type="entry name" value="PLP-dependent transferases"/>
    <property type="match status" value="1"/>
</dbReference>
<dbReference type="InterPro" id="IPR015422">
    <property type="entry name" value="PyrdxlP-dep_Trfase_small"/>
</dbReference>
<dbReference type="Gene3D" id="3.40.640.10">
    <property type="entry name" value="Type I PLP-dependent aspartate aminotransferase-like (Major domain)"/>
    <property type="match status" value="1"/>
</dbReference>
<dbReference type="InterPro" id="IPR015421">
    <property type="entry name" value="PyrdxlP-dep_Trfase_major"/>
</dbReference>
<keyword evidence="4 6" id="KW-0808">Transferase</keyword>
<gene>
    <name evidence="8" type="ORF">SAMN05421734_102403</name>
</gene>
<organism evidence="8 9">
    <name type="scientific">Pelagirhabdus alkalitolerans</name>
    <dbReference type="NCBI Taxonomy" id="1612202"/>
    <lineage>
        <taxon>Bacteria</taxon>
        <taxon>Bacillati</taxon>
        <taxon>Bacillota</taxon>
        <taxon>Bacilli</taxon>
        <taxon>Bacillales</taxon>
        <taxon>Bacillaceae</taxon>
        <taxon>Pelagirhabdus</taxon>
    </lineage>
</organism>
<dbReference type="EC" id="2.6.1.-" evidence="6"/>
<dbReference type="EMBL" id="FMYI01000002">
    <property type="protein sequence ID" value="SDB91078.1"/>
    <property type="molecule type" value="Genomic_DNA"/>
</dbReference>
<dbReference type="RefSeq" id="WP_090793552.1">
    <property type="nucleotide sequence ID" value="NZ_FMYI01000002.1"/>
</dbReference>
<dbReference type="PRINTS" id="PR00753">
    <property type="entry name" value="ACCSYNTHASE"/>
</dbReference>
<dbReference type="PROSITE" id="PS00105">
    <property type="entry name" value="AA_TRANSFER_CLASS_1"/>
    <property type="match status" value="1"/>
</dbReference>
<dbReference type="InterPro" id="IPR050596">
    <property type="entry name" value="AspAT/PAT-like"/>
</dbReference>
<evidence type="ECO:0000256" key="6">
    <source>
        <dbReference type="RuleBase" id="RU000481"/>
    </source>
</evidence>
<dbReference type="STRING" id="1612202.SAMN05421734_102403"/>
<dbReference type="FunFam" id="3.40.640.10:FF:000033">
    <property type="entry name" value="Aspartate aminotransferase"/>
    <property type="match status" value="1"/>
</dbReference>
<dbReference type="OrthoDB" id="9802328at2"/>
<sequence>MKLSNRVQTLTPSQTLAITAKAKALKDAGHDVIGLGAGEPDFNTPNFIIEAAKKAMDDGLTRYTPSGGVLELRQAIANKMFKDHQLNYEPDQVVVTTGAKHALYTLFQVLLNKGDEVIVPTPYWVSYPEQIKLAEGKPVYVKGEESNQFKLTKEQLEQAITEKTRAVIINSPSNPTGMMYTKEELEALGEICVKHNIIIVSDEIYEKLIYTDQKHISIAQLSEQLKKQTVIINGVSKSHAMTGWRIGYAVGRKTIIKAMTNLASHSTSNPTSMSQYGALAAYSHDDQPIEEMKAAFKERLDQTHEKLNQLPGVTCLKPSGAFYLFPNVKEAIEQTGFETTEEWVKAILEEEKVALVPGAGFGAPDNVRLSYAIHLDQLDEAITRIDRFIKRHIQV</sequence>
<accession>A0A1G6HAG8</accession>
<comment type="similarity">
    <text evidence="2 6">Belongs to the class-I pyridoxal-phosphate-dependent aminotransferase family.</text>
</comment>
<dbReference type="GO" id="GO:0006520">
    <property type="term" value="P:amino acid metabolic process"/>
    <property type="evidence" value="ECO:0007669"/>
    <property type="project" value="InterPro"/>
</dbReference>
<evidence type="ECO:0000256" key="2">
    <source>
        <dbReference type="ARBA" id="ARBA00007441"/>
    </source>
</evidence>
<dbReference type="Gene3D" id="3.90.1150.10">
    <property type="entry name" value="Aspartate Aminotransferase, domain 1"/>
    <property type="match status" value="1"/>
</dbReference>
<reference evidence="9" key="1">
    <citation type="submission" date="2016-09" db="EMBL/GenBank/DDBJ databases">
        <authorList>
            <person name="Varghese N."/>
            <person name="Submissions S."/>
        </authorList>
    </citation>
    <scope>NUCLEOTIDE SEQUENCE [LARGE SCALE GENOMIC DNA]</scope>
    <source>
        <strain evidence="9">S5</strain>
    </source>
</reference>
<protein>
    <recommendedName>
        <fullName evidence="6">Aminotransferase</fullName>
        <ecNumber evidence="6">2.6.1.-</ecNumber>
    </recommendedName>
</protein>
<dbReference type="InterPro" id="IPR004839">
    <property type="entry name" value="Aminotransferase_I/II_large"/>
</dbReference>
<evidence type="ECO:0000256" key="1">
    <source>
        <dbReference type="ARBA" id="ARBA00001933"/>
    </source>
</evidence>
<dbReference type="AlphaFoldDB" id="A0A1G6HAG8"/>